<dbReference type="SMART" id="SM00175">
    <property type="entry name" value="RAB"/>
    <property type="match status" value="1"/>
</dbReference>
<feature type="coiled-coil region" evidence="6">
    <location>
        <begin position="62"/>
        <end position="150"/>
    </location>
</feature>
<proteinExistence type="predicted"/>
<accession>A0A814H5Y1</accession>
<dbReference type="Proteomes" id="UP000663879">
    <property type="component" value="Unassembled WGS sequence"/>
</dbReference>
<protein>
    <submittedName>
        <fullName evidence="8">Uncharacterized protein</fullName>
    </submittedName>
</protein>
<sequence length="511" mass="59160">EPNIKNLWLRLRNEDHSLLQVFENFVSNVSSELKRSKTDFNILETALQSKANDYDENVRRLFEETEAQIKLEKSRITQKEKQKERELKEKLEVDLSEKEKQLEESLGKQIEMEQKLFRLNLLEYQQKQENERLLKEKAMLEEELHEKNKSLQDSKSFINSLVQQTKEEKKNRAKQALKITENIAIERETLIRELELLKEINKKLQDERDEIELRTSNNTQKADKRGSKILSKQGSILSNYIGFQVSHDLEDSPFDPVNIVKADYYSEDEPTEEVNQIFKNKKQVSPTVSTQSNDNVNNSSINPNPTATDIFNVPANATPQRVFKIVFIGDSGVGKTSFVQRFCNNTFRESFSTTIGVDFQVKSIILDNRVIALQLWDTAGQERYRSITKQYFRKADGVICMYDITSEQSFKNLRNWISSMKESASEDCVLVVIGNKTDLCPNDEKRVVRNKDGAGLAAEYESLFFETSSKESKCILEAMESIARILQEKEDKQIEDVLNLRVKEKKKGCCS</sequence>
<keyword evidence="9" id="KW-1185">Reference proteome</keyword>
<dbReference type="SMART" id="SM00174">
    <property type="entry name" value="RHO"/>
    <property type="match status" value="1"/>
</dbReference>
<evidence type="ECO:0000256" key="6">
    <source>
        <dbReference type="SAM" id="Coils"/>
    </source>
</evidence>
<feature type="compositionally biased region" description="Polar residues" evidence="7">
    <location>
        <begin position="279"/>
        <end position="291"/>
    </location>
</feature>
<evidence type="ECO:0000256" key="4">
    <source>
        <dbReference type="ARBA" id="ARBA00023054"/>
    </source>
</evidence>
<feature type="coiled-coil region" evidence="6">
    <location>
        <begin position="187"/>
        <end position="217"/>
    </location>
</feature>
<dbReference type="FunFam" id="3.40.50.300:FF:001348">
    <property type="entry name" value="Ras and EF-hand domain-containing protein"/>
    <property type="match status" value="1"/>
</dbReference>
<dbReference type="InterPro" id="IPR027417">
    <property type="entry name" value="P-loop_NTPase"/>
</dbReference>
<dbReference type="AlphaFoldDB" id="A0A814H5Y1"/>
<reference evidence="8" key="1">
    <citation type="submission" date="2021-02" db="EMBL/GenBank/DDBJ databases">
        <authorList>
            <person name="Nowell W R."/>
        </authorList>
    </citation>
    <scope>NUCLEOTIDE SEQUENCE</scope>
    <source>
        <strain evidence="8">Ploen Becks lab</strain>
    </source>
</reference>
<organism evidence="8 9">
    <name type="scientific">Brachionus calyciflorus</name>
    <dbReference type="NCBI Taxonomy" id="104777"/>
    <lineage>
        <taxon>Eukaryota</taxon>
        <taxon>Metazoa</taxon>
        <taxon>Spiralia</taxon>
        <taxon>Gnathifera</taxon>
        <taxon>Rotifera</taxon>
        <taxon>Eurotatoria</taxon>
        <taxon>Monogononta</taxon>
        <taxon>Pseudotrocha</taxon>
        <taxon>Ploima</taxon>
        <taxon>Brachionidae</taxon>
        <taxon>Brachionus</taxon>
    </lineage>
</organism>
<comment type="caution">
    <text evidence="8">The sequence shown here is derived from an EMBL/GenBank/DDBJ whole genome shotgun (WGS) entry which is preliminary data.</text>
</comment>
<gene>
    <name evidence="8" type="ORF">OXX778_LOCUS16635</name>
</gene>
<dbReference type="GO" id="GO:0005525">
    <property type="term" value="F:GTP binding"/>
    <property type="evidence" value="ECO:0007669"/>
    <property type="project" value="UniProtKB-KW"/>
</dbReference>
<dbReference type="PANTHER" id="PTHR47977">
    <property type="entry name" value="RAS-RELATED PROTEIN RAB"/>
    <property type="match status" value="1"/>
</dbReference>
<dbReference type="Gene3D" id="3.40.50.300">
    <property type="entry name" value="P-loop containing nucleotide triphosphate hydrolases"/>
    <property type="match status" value="1"/>
</dbReference>
<keyword evidence="2" id="KW-0963">Cytoplasm</keyword>
<dbReference type="InterPro" id="IPR050227">
    <property type="entry name" value="Rab"/>
</dbReference>
<evidence type="ECO:0000256" key="3">
    <source>
        <dbReference type="ARBA" id="ARBA00022741"/>
    </source>
</evidence>
<dbReference type="PROSITE" id="PS51421">
    <property type="entry name" value="RAS"/>
    <property type="match status" value="1"/>
</dbReference>
<feature type="non-terminal residue" evidence="8">
    <location>
        <position position="1"/>
    </location>
</feature>
<evidence type="ECO:0000256" key="5">
    <source>
        <dbReference type="ARBA" id="ARBA00023134"/>
    </source>
</evidence>
<comment type="subcellular location">
    <subcellularLocation>
        <location evidence="1">Cytoplasm</location>
    </subcellularLocation>
</comment>
<feature type="compositionally biased region" description="Low complexity" evidence="7">
    <location>
        <begin position="292"/>
        <end position="301"/>
    </location>
</feature>
<dbReference type="InterPro" id="IPR001806">
    <property type="entry name" value="Small_GTPase"/>
</dbReference>
<dbReference type="Pfam" id="PF00071">
    <property type="entry name" value="Ras"/>
    <property type="match status" value="1"/>
</dbReference>
<dbReference type="NCBIfam" id="TIGR00231">
    <property type="entry name" value="small_GTP"/>
    <property type="match status" value="1"/>
</dbReference>
<dbReference type="PROSITE" id="PS51419">
    <property type="entry name" value="RAB"/>
    <property type="match status" value="1"/>
</dbReference>
<dbReference type="CDD" id="cd00154">
    <property type="entry name" value="Rab"/>
    <property type="match status" value="1"/>
</dbReference>
<dbReference type="SUPFAM" id="SSF52540">
    <property type="entry name" value="P-loop containing nucleoside triphosphate hydrolases"/>
    <property type="match status" value="1"/>
</dbReference>
<dbReference type="EMBL" id="CAJNOC010003991">
    <property type="protein sequence ID" value="CAF1005588.1"/>
    <property type="molecule type" value="Genomic_DNA"/>
</dbReference>
<dbReference type="GO" id="GO:0005737">
    <property type="term" value="C:cytoplasm"/>
    <property type="evidence" value="ECO:0007669"/>
    <property type="project" value="UniProtKB-SubCell"/>
</dbReference>
<evidence type="ECO:0000256" key="2">
    <source>
        <dbReference type="ARBA" id="ARBA00022490"/>
    </source>
</evidence>
<dbReference type="SMART" id="SM00177">
    <property type="entry name" value="ARF"/>
    <property type="match status" value="1"/>
</dbReference>
<dbReference type="OrthoDB" id="9989112at2759"/>
<dbReference type="SMART" id="SM00173">
    <property type="entry name" value="RAS"/>
    <property type="match status" value="1"/>
</dbReference>
<name>A0A814H5Y1_9BILA</name>
<evidence type="ECO:0000256" key="1">
    <source>
        <dbReference type="ARBA" id="ARBA00004496"/>
    </source>
</evidence>
<keyword evidence="5" id="KW-0342">GTP-binding</keyword>
<dbReference type="GO" id="GO:0003924">
    <property type="term" value="F:GTPase activity"/>
    <property type="evidence" value="ECO:0007669"/>
    <property type="project" value="InterPro"/>
</dbReference>
<dbReference type="SMART" id="SM00176">
    <property type="entry name" value="RAN"/>
    <property type="match status" value="1"/>
</dbReference>
<dbReference type="PRINTS" id="PR00449">
    <property type="entry name" value="RASTRNSFRMNG"/>
</dbReference>
<keyword evidence="4 6" id="KW-0175">Coiled coil</keyword>
<dbReference type="InterPro" id="IPR005225">
    <property type="entry name" value="Small_GTP-bd"/>
</dbReference>
<evidence type="ECO:0000313" key="9">
    <source>
        <dbReference type="Proteomes" id="UP000663879"/>
    </source>
</evidence>
<keyword evidence="3" id="KW-0547">Nucleotide-binding</keyword>
<evidence type="ECO:0000256" key="7">
    <source>
        <dbReference type="SAM" id="MobiDB-lite"/>
    </source>
</evidence>
<evidence type="ECO:0000313" key="8">
    <source>
        <dbReference type="EMBL" id="CAF1005588.1"/>
    </source>
</evidence>
<feature type="region of interest" description="Disordered" evidence="7">
    <location>
        <begin position="279"/>
        <end position="301"/>
    </location>
</feature>